<dbReference type="InterPro" id="IPR011990">
    <property type="entry name" value="TPR-like_helical_dom_sf"/>
</dbReference>
<evidence type="ECO:0000313" key="6">
    <source>
        <dbReference type="EMBL" id="NHE58972.1"/>
    </source>
</evidence>
<feature type="repeat" description="TPR" evidence="3">
    <location>
        <begin position="406"/>
        <end position="439"/>
    </location>
</feature>
<dbReference type="SMART" id="SM00028">
    <property type="entry name" value="TPR"/>
    <property type="match status" value="12"/>
</dbReference>
<accession>A0ABX0HFP8</accession>
<comment type="caution">
    <text evidence="6">The sequence shown here is derived from an EMBL/GenBank/DDBJ whole genome shotgun (WGS) entry which is preliminary data.</text>
</comment>
<keyword evidence="7" id="KW-1185">Reference proteome</keyword>
<keyword evidence="1" id="KW-0677">Repeat</keyword>
<evidence type="ECO:0000256" key="4">
    <source>
        <dbReference type="SAM" id="SignalP"/>
    </source>
</evidence>
<dbReference type="Pfam" id="PF13424">
    <property type="entry name" value="TPR_12"/>
    <property type="match status" value="6"/>
</dbReference>
<evidence type="ECO:0000256" key="3">
    <source>
        <dbReference type="PROSITE-ProRule" id="PRU00339"/>
    </source>
</evidence>
<dbReference type="InterPro" id="IPR024983">
    <property type="entry name" value="CHAT_dom"/>
</dbReference>
<reference evidence="6 7" key="1">
    <citation type="submission" date="2020-03" db="EMBL/GenBank/DDBJ databases">
        <title>Cyclobacterium plantarum sp. nov., a marine bacterium isolated from a coastal-marine wetland.</title>
        <authorList>
            <person name="Sanchez-Porro C."/>
            <person name="Ventosa A."/>
            <person name="Amoozegar M."/>
        </authorList>
    </citation>
    <scope>NUCLEOTIDE SEQUENCE [LARGE SCALE GENOMIC DNA]</scope>
    <source>
        <strain evidence="6 7">GBPx2</strain>
    </source>
</reference>
<feature type="repeat" description="TPR" evidence="3">
    <location>
        <begin position="364"/>
        <end position="397"/>
    </location>
</feature>
<evidence type="ECO:0000256" key="1">
    <source>
        <dbReference type="ARBA" id="ARBA00022737"/>
    </source>
</evidence>
<dbReference type="PROSITE" id="PS50005">
    <property type="entry name" value="TPR"/>
    <property type="match status" value="3"/>
</dbReference>
<evidence type="ECO:0000256" key="2">
    <source>
        <dbReference type="ARBA" id="ARBA00022803"/>
    </source>
</evidence>
<dbReference type="InterPro" id="IPR019734">
    <property type="entry name" value="TPR_rpt"/>
</dbReference>
<feature type="repeat" description="TPR" evidence="3">
    <location>
        <begin position="195"/>
        <end position="228"/>
    </location>
</feature>
<dbReference type="SUPFAM" id="SSF48452">
    <property type="entry name" value="TPR-like"/>
    <property type="match status" value="4"/>
</dbReference>
<dbReference type="Pfam" id="PF13374">
    <property type="entry name" value="TPR_10"/>
    <property type="match status" value="1"/>
</dbReference>
<gene>
    <name evidence="6" type="ORF">G9Q97_19360</name>
</gene>
<evidence type="ECO:0000313" key="7">
    <source>
        <dbReference type="Proteomes" id="UP000649799"/>
    </source>
</evidence>
<sequence>MLKKILILIFTWGAVFSTLAQSPDNDWESLIQKVVELNQKGQNEEAISYAKKAIIAARKEFSEEHPYFAVSLVNLAMLYKGMRRYTEAESLYAQATEILKAQLGEDHPDYAFSLHNLAGLYESMGRYTEAEVHYKQSTKINKAQFGEKHPAYAGSLLGLAGLFQSMGRYAKAEPLYNQALEIYKTQLGEEHLYYATPLDNLASLYQRMGRYDDAEQLYTQAMKILKTQLGEEHPIYAGSLRNLASLYQRMSRYAESEQLYMQAMGIQRAQLGQNHPDYATSLEGLVELLLELGRYTEAELLISNKMGIVKAQQPGEDHPNYTSSLNILAVLYSRMGRYAEAEPLYVQAMRITKAQLGEDNPIYATFMDNLGLLYTKMGRYDKAEQLMRRATEIRKAQLVENHPDYATSLNNLAGLYQSLGRYAEAEPLYTQAMEIRKKQIGEEHPDYAGSLNNLASLYQDMGRYDKAEPLSVETIGLLKAQLGENHPYYAGSLIGLAALYKSMGRNKETEQLYLEAIGVLKAQLGEKHTYYAASLTSLAGLYRSIGRYDKAEPLYVEAIGVLKAQLGEKHPYYARSLFGLAALNSIIGRQALAETLLLQGQEVYLHQLRSVFPNFSEKEKEQFLNTCNQYFEFFHSFALKGREQNSAITATQYDNALMLKGLLLQSSSQTRERILASGDTTAIRLFGDWQALKRQWLRESEIPKSERDQAGIAPEATLAKANTLEKELSRRSEAFAEAIDTVRTTWREVKRQLQPLEAAIELVRYTWHNKNWTDTVHYAAIIVTPETEGHPHLVVLENGNELEERGAQSYQSAFATRGASRVADGDNPIPADSLYAYFWQPIQQALDSLGGTGKVYLSADGVYHTLNLQTLKNPETGQYLLETLDIERVGSTRDLVKKKKQHPNNNNAILAGYPSYPASPDAVASALQRYQQGRAAPVLTASRSSINYGSYQTYRAIDANRNDITPLPGTLVEVEQLASILDGEGIDSQALLEHAASEDVLKKVKSPRILHIATHGFFERESEQTAEGLNGEMLMSGLERETITENPYLRCGLYLAGAETTLRNRGNPDFQRPEGQEDGILTAYEATLLDLRGTELVVLSACETGLGVTKNGEGVYGLQRAFQVAGAETVIFSLWKVADEQTQEMMGLFYQNWLQKDKTKRQAFKAAQLTINEKYEDPYYWGAFVMIGGKRHQFIK</sequence>
<dbReference type="Proteomes" id="UP000649799">
    <property type="component" value="Unassembled WGS sequence"/>
</dbReference>
<dbReference type="Pfam" id="PF12770">
    <property type="entry name" value="CHAT"/>
    <property type="match status" value="1"/>
</dbReference>
<evidence type="ECO:0000259" key="5">
    <source>
        <dbReference type="Pfam" id="PF12770"/>
    </source>
</evidence>
<dbReference type="Gene3D" id="1.25.40.10">
    <property type="entry name" value="Tetratricopeptide repeat domain"/>
    <property type="match status" value="4"/>
</dbReference>
<proteinExistence type="predicted"/>
<feature type="signal peptide" evidence="4">
    <location>
        <begin position="1"/>
        <end position="20"/>
    </location>
</feature>
<dbReference type="PRINTS" id="PR00381">
    <property type="entry name" value="KINESINLIGHT"/>
</dbReference>
<organism evidence="6 7">
    <name type="scientific">Cyclobacterium plantarum</name>
    <dbReference type="NCBI Taxonomy" id="2716263"/>
    <lineage>
        <taxon>Bacteria</taxon>
        <taxon>Pseudomonadati</taxon>
        <taxon>Bacteroidota</taxon>
        <taxon>Cytophagia</taxon>
        <taxon>Cytophagales</taxon>
        <taxon>Cyclobacteriaceae</taxon>
        <taxon>Cyclobacterium</taxon>
    </lineage>
</organism>
<dbReference type="RefSeq" id="WP_166149875.1">
    <property type="nucleotide sequence ID" value="NZ_JAANYN010000009.1"/>
</dbReference>
<feature type="chain" id="PRO_5046717631" evidence="4">
    <location>
        <begin position="21"/>
        <end position="1196"/>
    </location>
</feature>
<dbReference type="PANTHER" id="PTHR45641:SF19">
    <property type="entry name" value="NEPHROCYSTIN-3"/>
    <property type="match status" value="1"/>
</dbReference>
<protein>
    <submittedName>
        <fullName evidence="6">CHAT domain-containing protein</fullName>
    </submittedName>
</protein>
<feature type="domain" description="CHAT" evidence="5">
    <location>
        <begin position="830"/>
        <end position="1188"/>
    </location>
</feature>
<keyword evidence="2 3" id="KW-0802">TPR repeat</keyword>
<keyword evidence="4" id="KW-0732">Signal</keyword>
<name>A0ABX0HFP8_9BACT</name>
<dbReference type="PANTHER" id="PTHR45641">
    <property type="entry name" value="TETRATRICOPEPTIDE REPEAT PROTEIN (AFU_ORTHOLOGUE AFUA_6G03870)"/>
    <property type="match status" value="1"/>
</dbReference>
<dbReference type="EMBL" id="JAANYN010000009">
    <property type="protein sequence ID" value="NHE58972.1"/>
    <property type="molecule type" value="Genomic_DNA"/>
</dbReference>